<sequence>MSGLYQILQKIKDEPEIYIEQPSLSILRMFLVGYEFAQSELDIDTTDLELDFHENFHSWIEKKHNLRTSNSWANIIMPYTINEREGFQSFFKLLDEFLQRDKELEKKLEAEKVKQTIEINKTQEIPQNLGVRLYEVLEKIKPRPGMYIGSASLTALYWFLRGYECARRELGIEATAAEKEFHSKFQPWLQKRFNLQTDNSWAKIILLFSVNEKEALNSFYKLLDEFKYRDVSVDAAPLVEAQFETMLLEGLESGEPIEVTDEWWEQKRAQFVHRLRQQKQ</sequence>
<accession>A0A8J7C8U2</accession>
<evidence type="ECO:0000313" key="1">
    <source>
        <dbReference type="EMBL" id="MBD2777194.1"/>
    </source>
</evidence>
<dbReference type="RefSeq" id="WP_190836267.1">
    <property type="nucleotide sequence ID" value="NZ_CAWPPI010000107.1"/>
</dbReference>
<dbReference type="Proteomes" id="UP000629098">
    <property type="component" value="Unassembled WGS sequence"/>
</dbReference>
<keyword evidence="2" id="KW-1185">Reference proteome</keyword>
<proteinExistence type="predicted"/>
<name>A0A8J7C8U2_9CYAN</name>
<evidence type="ECO:0000313" key="2">
    <source>
        <dbReference type="Proteomes" id="UP000629098"/>
    </source>
</evidence>
<gene>
    <name evidence="1" type="ORF">ICL16_35410</name>
</gene>
<protein>
    <submittedName>
        <fullName evidence="1">Uncharacterized protein</fullName>
    </submittedName>
</protein>
<comment type="caution">
    <text evidence="1">The sequence shown here is derived from an EMBL/GenBank/DDBJ whole genome shotgun (WGS) entry which is preliminary data.</text>
</comment>
<reference evidence="1" key="1">
    <citation type="submission" date="2020-09" db="EMBL/GenBank/DDBJ databases">
        <title>Iningainema tapete sp. nov. (Scytonemataceae, Cyanobacteria) from greenhouses in central Florida (USA) produces two types of nodularin with biosynthetic potential for microcystin-LR and anabaenopeptins.</title>
        <authorList>
            <person name="Berthold D.E."/>
            <person name="Lefler F.W."/>
            <person name="Huang I.-S."/>
            <person name="Abdulla H."/>
            <person name="Zimba P.V."/>
            <person name="Laughinghouse H.D. IV."/>
        </authorList>
    </citation>
    <scope>NUCLEOTIDE SEQUENCE</scope>
    <source>
        <strain evidence="1">BLCCT55</strain>
    </source>
</reference>
<dbReference type="EMBL" id="JACXAE010000107">
    <property type="protein sequence ID" value="MBD2777194.1"/>
    <property type="molecule type" value="Genomic_DNA"/>
</dbReference>
<organism evidence="1 2">
    <name type="scientific">Iningainema tapete BLCC-T55</name>
    <dbReference type="NCBI Taxonomy" id="2748662"/>
    <lineage>
        <taxon>Bacteria</taxon>
        <taxon>Bacillati</taxon>
        <taxon>Cyanobacteriota</taxon>
        <taxon>Cyanophyceae</taxon>
        <taxon>Nostocales</taxon>
        <taxon>Scytonemataceae</taxon>
        <taxon>Iningainema tapete</taxon>
    </lineage>
</organism>
<dbReference type="AlphaFoldDB" id="A0A8J7C8U2"/>